<proteinExistence type="predicted"/>
<dbReference type="RefSeq" id="WP_141316755.1">
    <property type="nucleotide sequence ID" value="NZ_BJLJ01000015.1"/>
</dbReference>
<dbReference type="Proteomes" id="UP000317717">
    <property type="component" value="Unassembled WGS sequence"/>
</dbReference>
<gene>
    <name evidence="1" type="ORF">PA3_32740</name>
</gene>
<dbReference type="AlphaFoldDB" id="A0A4Y3JCK2"/>
<organism evidence="1 2">
    <name type="scientific">Acinetobacter pittii</name>
    <name type="common">Acinetobacter genomosp. 3</name>
    <dbReference type="NCBI Taxonomy" id="48296"/>
    <lineage>
        <taxon>Bacteria</taxon>
        <taxon>Pseudomonadati</taxon>
        <taxon>Pseudomonadota</taxon>
        <taxon>Gammaproteobacteria</taxon>
        <taxon>Moraxellales</taxon>
        <taxon>Moraxellaceae</taxon>
        <taxon>Acinetobacter</taxon>
        <taxon>Acinetobacter calcoaceticus/baumannii complex</taxon>
    </lineage>
</organism>
<sequence length="59" mass="6799">MTWTVHEVYESIQVVPDDDLKPHSLFHCECHPEFEDGIFIHNAFDGREATETPLLSEKG</sequence>
<dbReference type="EMBL" id="BJLJ01000015">
    <property type="protein sequence ID" value="GEA69116.1"/>
    <property type="molecule type" value="Genomic_DNA"/>
</dbReference>
<evidence type="ECO:0000313" key="2">
    <source>
        <dbReference type="Proteomes" id="UP000317717"/>
    </source>
</evidence>
<evidence type="ECO:0000313" key="1">
    <source>
        <dbReference type="EMBL" id="GEA69116.1"/>
    </source>
</evidence>
<accession>A0A4Y3JCK2</accession>
<name>A0A4Y3JCK2_ACIPI</name>
<comment type="caution">
    <text evidence="1">The sequence shown here is derived from an EMBL/GenBank/DDBJ whole genome shotgun (WGS) entry which is preliminary data.</text>
</comment>
<protein>
    <submittedName>
        <fullName evidence="1">Uncharacterized protein</fullName>
    </submittedName>
</protein>
<reference evidence="1 2" key="1">
    <citation type="submission" date="2019-06" db="EMBL/GenBank/DDBJ databases">
        <title>Whole genome shotgun sequence of Acinetobacter pittii NBRC 110514.</title>
        <authorList>
            <person name="Hosoyama A."/>
            <person name="Uohara A."/>
            <person name="Ohji S."/>
            <person name="Ichikawa N."/>
        </authorList>
    </citation>
    <scope>NUCLEOTIDE SEQUENCE [LARGE SCALE GENOMIC DNA]</scope>
    <source>
        <strain evidence="1 2">NBRC 110514</strain>
    </source>
</reference>